<dbReference type="Proteomes" id="UP000001074">
    <property type="component" value="Unassembled WGS sequence"/>
</dbReference>
<reference evidence="11" key="3">
    <citation type="submission" date="2025-09" db="UniProtKB">
        <authorList>
            <consortium name="Ensembl"/>
        </authorList>
    </citation>
    <scope>IDENTIFICATION</scope>
</reference>
<dbReference type="HOGENOM" id="CLU_552718_0_0_1"/>
<reference evidence="11" key="2">
    <citation type="submission" date="2025-08" db="UniProtKB">
        <authorList>
            <consortium name="Ensembl"/>
        </authorList>
    </citation>
    <scope>IDENTIFICATION</scope>
</reference>
<dbReference type="AlphaFoldDB" id="G1Q633"/>
<feature type="transmembrane region" description="Helical" evidence="8">
    <location>
        <begin position="340"/>
        <end position="360"/>
    </location>
</feature>
<evidence type="ECO:0000259" key="9">
    <source>
        <dbReference type="Pfam" id="PF08016"/>
    </source>
</evidence>
<feature type="disulfide bond" evidence="7">
    <location>
        <begin position="191"/>
        <end position="204"/>
    </location>
</feature>
<dbReference type="PANTHER" id="PTHR10877">
    <property type="entry name" value="POLYCYSTIN FAMILY MEMBER"/>
    <property type="match status" value="1"/>
</dbReference>
<keyword evidence="12" id="KW-1185">Reference proteome</keyword>
<proteinExistence type="inferred from homology"/>
<accession>G1Q633</accession>
<evidence type="ECO:0000256" key="5">
    <source>
        <dbReference type="ARBA" id="ARBA00023136"/>
    </source>
</evidence>
<evidence type="ECO:0000256" key="6">
    <source>
        <dbReference type="ARBA" id="ARBA00023180"/>
    </source>
</evidence>
<evidence type="ECO:0000256" key="4">
    <source>
        <dbReference type="ARBA" id="ARBA00022989"/>
    </source>
</evidence>
<evidence type="ECO:0000256" key="8">
    <source>
        <dbReference type="SAM" id="Phobius"/>
    </source>
</evidence>
<reference evidence="11 12" key="1">
    <citation type="journal article" date="2011" name="Nature">
        <title>A high-resolution map of human evolutionary constraint using 29 mammals.</title>
        <authorList>
            <person name="Lindblad-Toh K."/>
            <person name="Garber M."/>
            <person name="Zuk O."/>
            <person name="Lin M.F."/>
            <person name="Parker B.J."/>
            <person name="Washietl S."/>
            <person name="Kheradpour P."/>
            <person name="Ernst J."/>
            <person name="Jordan G."/>
            <person name="Mauceli E."/>
            <person name="Ward L.D."/>
            <person name="Lowe C.B."/>
            <person name="Holloway A.K."/>
            <person name="Clamp M."/>
            <person name="Gnerre S."/>
            <person name="Alfoldi J."/>
            <person name="Beal K."/>
            <person name="Chang J."/>
            <person name="Clawson H."/>
            <person name="Cuff J."/>
            <person name="Di Palma F."/>
            <person name="Fitzgerald S."/>
            <person name="Flicek P."/>
            <person name="Guttman M."/>
            <person name="Hubisz M.J."/>
            <person name="Jaffe D.B."/>
            <person name="Jungreis I."/>
            <person name="Kent W.J."/>
            <person name="Kostka D."/>
            <person name="Lara M."/>
            <person name="Martins A.L."/>
            <person name="Massingham T."/>
            <person name="Moltke I."/>
            <person name="Raney B.J."/>
            <person name="Rasmussen M.D."/>
            <person name="Robinson J."/>
            <person name="Stark A."/>
            <person name="Vilella A.J."/>
            <person name="Wen J."/>
            <person name="Xie X."/>
            <person name="Zody M.C."/>
            <person name="Baldwin J."/>
            <person name="Bloom T."/>
            <person name="Chin C.W."/>
            <person name="Heiman D."/>
            <person name="Nicol R."/>
            <person name="Nusbaum C."/>
            <person name="Young S."/>
            <person name="Wilkinson J."/>
            <person name="Worley K.C."/>
            <person name="Kovar C.L."/>
            <person name="Muzny D.M."/>
            <person name="Gibbs R.A."/>
            <person name="Cree A."/>
            <person name="Dihn H.H."/>
            <person name="Fowler G."/>
            <person name="Jhangiani S."/>
            <person name="Joshi V."/>
            <person name="Lee S."/>
            <person name="Lewis L.R."/>
            <person name="Nazareth L.V."/>
            <person name="Okwuonu G."/>
            <person name="Santibanez J."/>
            <person name="Warren W.C."/>
            <person name="Mardis E.R."/>
            <person name="Weinstock G.M."/>
            <person name="Wilson R.K."/>
            <person name="Delehaunty K."/>
            <person name="Dooling D."/>
            <person name="Fronik C."/>
            <person name="Fulton L."/>
            <person name="Fulton B."/>
            <person name="Graves T."/>
            <person name="Minx P."/>
            <person name="Sodergren E."/>
            <person name="Birney E."/>
            <person name="Margulies E.H."/>
            <person name="Herrero J."/>
            <person name="Green E.D."/>
            <person name="Haussler D."/>
            <person name="Siepel A."/>
            <person name="Goldman N."/>
            <person name="Pollard K.S."/>
            <person name="Pedersen J.S."/>
            <person name="Lander E.S."/>
            <person name="Kellis M."/>
        </authorList>
    </citation>
    <scope>NUCLEOTIDE SEQUENCE [LARGE SCALE GENOMIC DNA]</scope>
</reference>
<feature type="transmembrane region" description="Helical" evidence="8">
    <location>
        <begin position="14"/>
        <end position="40"/>
    </location>
</feature>
<keyword evidence="3 8" id="KW-0812">Transmembrane</keyword>
<keyword evidence="4 8" id="KW-1133">Transmembrane helix</keyword>
<evidence type="ECO:0000256" key="7">
    <source>
        <dbReference type="PIRSR" id="PIRSR603915-2"/>
    </source>
</evidence>
<dbReference type="GO" id="GO:0050982">
    <property type="term" value="P:detection of mechanical stimulus"/>
    <property type="evidence" value="ECO:0007669"/>
    <property type="project" value="TreeGrafter"/>
</dbReference>
<dbReference type="GeneTree" id="ENSGT00940000161577"/>
<dbReference type="Pfam" id="PF08016">
    <property type="entry name" value="PKD_channel"/>
    <property type="match status" value="1"/>
</dbReference>
<feature type="domain" description="Polycystin" evidence="10">
    <location>
        <begin position="139"/>
        <end position="334"/>
    </location>
</feature>
<dbReference type="EMBL" id="AAPE02014457">
    <property type="status" value="NOT_ANNOTATED_CDS"/>
    <property type="molecule type" value="Genomic_DNA"/>
</dbReference>
<dbReference type="Pfam" id="PF20519">
    <property type="entry name" value="Polycystin_dom"/>
    <property type="match status" value="1"/>
</dbReference>
<comment type="similarity">
    <text evidence="2">Belongs to the polycystin family.</text>
</comment>
<dbReference type="PRINTS" id="PR01433">
    <property type="entry name" value="POLYCYSTIN2"/>
</dbReference>
<feature type="domain" description="Polycystin cation channel PKD1/PKD2" evidence="9">
    <location>
        <begin position="338"/>
        <end position="413"/>
    </location>
</feature>
<comment type="subcellular location">
    <subcellularLocation>
        <location evidence="1">Membrane</location>
        <topology evidence="1">Multi-pass membrane protein</topology>
    </subcellularLocation>
</comment>
<evidence type="ECO:0000313" key="12">
    <source>
        <dbReference type="Proteomes" id="UP000001074"/>
    </source>
</evidence>
<evidence type="ECO:0000256" key="2">
    <source>
        <dbReference type="ARBA" id="ARBA00007200"/>
    </source>
</evidence>
<keyword evidence="6" id="KW-0325">Glycoprotein</keyword>
<dbReference type="InterPro" id="IPR003915">
    <property type="entry name" value="PKD_2"/>
</dbReference>
<dbReference type="EMBL" id="AAPE02014456">
    <property type="status" value="NOT_ANNOTATED_CDS"/>
    <property type="molecule type" value="Genomic_DNA"/>
</dbReference>
<dbReference type="InterPro" id="IPR013122">
    <property type="entry name" value="PKD1_2_channel"/>
</dbReference>
<dbReference type="InterPro" id="IPR051223">
    <property type="entry name" value="Polycystin"/>
</dbReference>
<keyword evidence="5 8" id="KW-0472">Membrane</keyword>
<evidence type="ECO:0000256" key="1">
    <source>
        <dbReference type="ARBA" id="ARBA00004141"/>
    </source>
</evidence>
<dbReference type="InterPro" id="IPR046791">
    <property type="entry name" value="Polycystin_dom"/>
</dbReference>
<dbReference type="GO" id="GO:0005262">
    <property type="term" value="F:calcium channel activity"/>
    <property type="evidence" value="ECO:0007669"/>
    <property type="project" value="TreeGrafter"/>
</dbReference>
<protein>
    <submittedName>
        <fullName evidence="11">Uncharacterized protein</fullName>
    </submittedName>
</protein>
<dbReference type="PANTHER" id="PTHR10877:SF134">
    <property type="entry name" value="POLYCYSTIN-1-LIKE PROTEIN 2"/>
    <property type="match status" value="1"/>
</dbReference>
<organism evidence="11 12">
    <name type="scientific">Myotis lucifugus</name>
    <name type="common">Little brown bat</name>
    <dbReference type="NCBI Taxonomy" id="59463"/>
    <lineage>
        <taxon>Eukaryota</taxon>
        <taxon>Metazoa</taxon>
        <taxon>Chordata</taxon>
        <taxon>Craniata</taxon>
        <taxon>Vertebrata</taxon>
        <taxon>Euteleostomi</taxon>
        <taxon>Mammalia</taxon>
        <taxon>Eutheria</taxon>
        <taxon>Laurasiatheria</taxon>
        <taxon>Chiroptera</taxon>
        <taxon>Yangochiroptera</taxon>
        <taxon>Vespertilionidae</taxon>
        <taxon>Myotis</taxon>
    </lineage>
</organism>
<feature type="transmembrane region" description="Helical" evidence="8">
    <location>
        <begin position="380"/>
        <end position="402"/>
    </location>
</feature>
<evidence type="ECO:0000259" key="10">
    <source>
        <dbReference type="Pfam" id="PF20519"/>
    </source>
</evidence>
<dbReference type="GO" id="GO:0016020">
    <property type="term" value="C:membrane"/>
    <property type="evidence" value="ECO:0007669"/>
    <property type="project" value="UniProtKB-SubCell"/>
</dbReference>
<dbReference type="GO" id="GO:0005509">
    <property type="term" value="F:calcium ion binding"/>
    <property type="evidence" value="ECO:0007669"/>
    <property type="project" value="InterPro"/>
</dbReference>
<evidence type="ECO:0000256" key="3">
    <source>
        <dbReference type="ARBA" id="ARBA00022692"/>
    </source>
</evidence>
<sequence>YYSSLRSSKPPRGLPWWCVLVGWLLVAATSGVAAFFTMLYGLHYGKTSSLKWLISMAVSFVESVFVTQPLKVLGFAAFFALVLKSVEDEEEPMAFLPGYLSSPVILSFSYMHTWASYGQRDPSAYHFNRHLKHSFTQGFSAVLGFQEFFMWANTTLVQNLYSHHPGFITDGNSKLVGSAQIRQVRVRENSCPLAPRLWTSLDGCHAPYSLDVEDLSDYGECWNASSLNSSNGFSQAWQYQSQSQRQGYPIWGKLTVYRGGGYVLPLGTNRQSAARILQYLFDNTWLDSLTRAVFVEFTVYNANVNLFCIITLTLETSALGTFFTCTDLQSLRLYPFTDGWHPFVAAAKVIYLLFLLYYMVMQGKLMRKQKWCYFHSKWSLLELAIILASWSALAVFVNRAILAERDIQRYRKQGEE</sequence>
<name>G1Q633_MYOLU</name>
<evidence type="ECO:0000313" key="11">
    <source>
        <dbReference type="Ensembl" id="ENSMLUP00000019166.1"/>
    </source>
</evidence>
<dbReference type="Ensembl" id="ENSMLUT00000025945.1">
    <property type="protein sequence ID" value="ENSMLUP00000019166.1"/>
    <property type="gene ID" value="ENSMLUG00000025067.1"/>
</dbReference>